<evidence type="ECO:0000313" key="2">
    <source>
        <dbReference type="EMBL" id="MFB2880524.1"/>
    </source>
</evidence>
<dbReference type="Proteomes" id="UP001576774">
    <property type="component" value="Unassembled WGS sequence"/>
</dbReference>
<evidence type="ECO:0000259" key="1">
    <source>
        <dbReference type="Pfam" id="PF09861"/>
    </source>
</evidence>
<comment type="caution">
    <text evidence="2">The sequence shown here is derived from an EMBL/GenBank/DDBJ whole genome shotgun (WGS) entry which is preliminary data.</text>
</comment>
<keyword evidence="3" id="KW-1185">Reference proteome</keyword>
<dbReference type="InterPro" id="IPR018657">
    <property type="entry name" value="LarA-like_N"/>
</dbReference>
<reference evidence="2 3" key="1">
    <citation type="submission" date="2024-09" db="EMBL/GenBank/DDBJ databases">
        <title>Floridaenema gen nov. (Aerosakkonemataceae, Aerosakkonematales ord. nov., Cyanobacteria) from benthic tropical and subtropical fresh waters, with the description of four new species.</title>
        <authorList>
            <person name="Moretto J.A."/>
            <person name="Berthold D.E."/>
            <person name="Lefler F.W."/>
            <person name="Huang I.-S."/>
            <person name="Laughinghouse H. IV."/>
        </authorList>
    </citation>
    <scope>NUCLEOTIDE SEQUENCE [LARGE SCALE GENOMIC DNA]</scope>
    <source>
        <strain evidence="2 3">BLCC-F46</strain>
    </source>
</reference>
<dbReference type="EMBL" id="JBHFNQ010000204">
    <property type="protein sequence ID" value="MFB2880524.1"/>
    <property type="molecule type" value="Genomic_DNA"/>
</dbReference>
<accession>A0ABV4XCK3</accession>
<evidence type="ECO:0000313" key="3">
    <source>
        <dbReference type="Proteomes" id="UP001576774"/>
    </source>
</evidence>
<gene>
    <name evidence="2" type="ORF">ACE1CC_27050</name>
</gene>
<dbReference type="RefSeq" id="WP_413273536.1">
    <property type="nucleotide sequence ID" value="NZ_JBHFNQ010000204.1"/>
</dbReference>
<proteinExistence type="predicted"/>
<organism evidence="2 3">
    <name type="scientific">Floridaenema aerugineum BLCC-F46</name>
    <dbReference type="NCBI Taxonomy" id="3153654"/>
    <lineage>
        <taxon>Bacteria</taxon>
        <taxon>Bacillati</taxon>
        <taxon>Cyanobacteriota</taxon>
        <taxon>Cyanophyceae</taxon>
        <taxon>Oscillatoriophycideae</taxon>
        <taxon>Aerosakkonematales</taxon>
        <taxon>Aerosakkonemataceae</taxon>
        <taxon>Floridanema</taxon>
        <taxon>Floridanema aerugineum</taxon>
    </lineage>
</organism>
<dbReference type="Gene3D" id="3.40.50.11440">
    <property type="match status" value="1"/>
</dbReference>
<name>A0ABV4XCK3_9CYAN</name>
<protein>
    <submittedName>
        <fullName evidence="2">Lactate racemase domain-containing protein</fullName>
    </submittedName>
</protein>
<sequence length="419" mass="46343">MSYPQIFRVRQTFEAPCIEDVAATTQSELSRLHLGDRIGPNQQVAITAGSRGIANIHLIIKAVVEHLKSLGAQPFIVPAMGSHGGATAQGQSKLIESYGITEEFCGCPIRSSMETTVICHAKEGFPVHFDKYALAADHLVVINRVKPHTGFVGDIESGLMKMMLIGLGKHEGAKIYHRAIINHSFGQIVHSVAREVLSRCRVLFGLAVVENAYDQTALIRAVEPQEFEDRERELLILAKQWMPRLPFNTADILIVDEIGKNISGTGMDTNVIGRKYNDHAAIENEWPKCRRIIVRGLTQATHGNANGIGMSEFCRTRAIEQMDRKSTRLNSLTAGHPTAAMLPLDYPTDRECLDAALSTIGLVEPPDTRLMWIHNTLDIAEVECSISYLPEVESRRDLEILVPPRSLPFDAEGNLPDEN</sequence>
<dbReference type="Pfam" id="PF09861">
    <property type="entry name" value="Lar_N"/>
    <property type="match status" value="1"/>
</dbReference>
<feature type="domain" description="LarA-like N-terminal" evidence="1">
    <location>
        <begin position="54"/>
        <end position="183"/>
    </location>
</feature>